<keyword evidence="4" id="KW-0804">Transcription</keyword>
<feature type="region of interest" description="Disordered" evidence="5">
    <location>
        <begin position="194"/>
        <end position="237"/>
    </location>
</feature>
<feature type="domain" description="HTH lysR-type" evidence="6">
    <location>
        <begin position="19"/>
        <end position="76"/>
    </location>
</feature>
<feature type="compositionally biased region" description="Basic and acidic residues" evidence="5">
    <location>
        <begin position="214"/>
        <end position="225"/>
    </location>
</feature>
<dbReference type="InterPro" id="IPR005119">
    <property type="entry name" value="LysR_subst-bd"/>
</dbReference>
<evidence type="ECO:0000256" key="2">
    <source>
        <dbReference type="ARBA" id="ARBA00023015"/>
    </source>
</evidence>
<dbReference type="GO" id="GO:0003700">
    <property type="term" value="F:DNA-binding transcription factor activity"/>
    <property type="evidence" value="ECO:0007669"/>
    <property type="project" value="InterPro"/>
</dbReference>
<dbReference type="EMBL" id="JABEQF010000004">
    <property type="protein sequence ID" value="MBB2189613.1"/>
    <property type="molecule type" value="Genomic_DNA"/>
</dbReference>
<evidence type="ECO:0000313" key="7">
    <source>
        <dbReference type="EMBL" id="MBB2189613.1"/>
    </source>
</evidence>
<dbReference type="PRINTS" id="PR00039">
    <property type="entry name" value="HTHLYSR"/>
</dbReference>
<keyword evidence="8" id="KW-1185">Reference proteome</keyword>
<dbReference type="InterPro" id="IPR036390">
    <property type="entry name" value="WH_DNA-bd_sf"/>
</dbReference>
<gene>
    <name evidence="7" type="ORF">HLH34_06505</name>
</gene>
<evidence type="ECO:0000256" key="5">
    <source>
        <dbReference type="SAM" id="MobiDB-lite"/>
    </source>
</evidence>
<dbReference type="PANTHER" id="PTHR30579">
    <property type="entry name" value="TRANSCRIPTIONAL REGULATOR"/>
    <property type="match status" value="1"/>
</dbReference>
<dbReference type="SUPFAM" id="SSF53850">
    <property type="entry name" value="Periplasmic binding protein-like II"/>
    <property type="match status" value="1"/>
</dbReference>
<dbReference type="Gene3D" id="1.10.10.10">
    <property type="entry name" value="Winged helix-like DNA-binding domain superfamily/Winged helix DNA-binding domain"/>
    <property type="match status" value="1"/>
</dbReference>
<dbReference type="PROSITE" id="PS50931">
    <property type="entry name" value="HTH_LYSR"/>
    <property type="match status" value="1"/>
</dbReference>
<evidence type="ECO:0000256" key="3">
    <source>
        <dbReference type="ARBA" id="ARBA00023125"/>
    </source>
</evidence>
<evidence type="ECO:0000259" key="6">
    <source>
        <dbReference type="PROSITE" id="PS50931"/>
    </source>
</evidence>
<comment type="caution">
    <text evidence="7">The sequence shown here is derived from an EMBL/GenBank/DDBJ whole genome shotgun (WGS) entry which is preliminary data.</text>
</comment>
<proteinExistence type="inferred from homology"/>
<name>A0A7W4PDD2_9PROT</name>
<reference evidence="7 8" key="1">
    <citation type="submission" date="2020-04" db="EMBL/GenBank/DDBJ databases">
        <title>Description of novel Gluconacetobacter.</title>
        <authorList>
            <person name="Sombolestani A."/>
        </authorList>
    </citation>
    <scope>NUCLEOTIDE SEQUENCE [LARGE SCALE GENOMIC DNA]</scope>
    <source>
        <strain evidence="7 8">LMG 21311</strain>
    </source>
</reference>
<dbReference type="InterPro" id="IPR050176">
    <property type="entry name" value="LTTR"/>
</dbReference>
<evidence type="ECO:0000256" key="1">
    <source>
        <dbReference type="ARBA" id="ARBA00009437"/>
    </source>
</evidence>
<keyword evidence="2" id="KW-0805">Transcription regulation</keyword>
<dbReference type="Pfam" id="PF03466">
    <property type="entry name" value="LysR_substrate"/>
    <property type="match status" value="1"/>
</dbReference>
<comment type="similarity">
    <text evidence="1">Belongs to the LysR transcriptional regulatory family.</text>
</comment>
<dbReference type="RefSeq" id="WP_183118791.1">
    <property type="nucleotide sequence ID" value="NZ_JABEQF010000004.1"/>
</dbReference>
<dbReference type="SUPFAM" id="SSF46785">
    <property type="entry name" value="Winged helix' DNA-binding domain"/>
    <property type="match status" value="1"/>
</dbReference>
<sequence length="237" mass="25869">MMQLRARRQRPYSPPMRTIPTDLLRALVTVVDLGGYTRAGERLGRTQPAVSLQIRRLQDLLGVALLERDGGTPRLTEAGEICLGYARRILALHDDMLHRLVAHGAGARIRIGFPTDFADHFLPHVLTGLEEGHDLPGHVEIVSDLSVNLLRDVRAGSLDIALAMTPSHLPDGAMASWREAVMWVGAGRRRHAGRLPRGLPVSPHDAGASAAGRPDVRRGLYDRQPQRPGCGPDGRCP</sequence>
<dbReference type="Gene3D" id="3.40.190.10">
    <property type="entry name" value="Periplasmic binding protein-like II"/>
    <property type="match status" value="2"/>
</dbReference>
<dbReference type="GO" id="GO:0003677">
    <property type="term" value="F:DNA binding"/>
    <property type="evidence" value="ECO:0007669"/>
    <property type="project" value="UniProtKB-KW"/>
</dbReference>
<dbReference type="Proteomes" id="UP000555756">
    <property type="component" value="Unassembled WGS sequence"/>
</dbReference>
<keyword evidence="3" id="KW-0238">DNA-binding</keyword>
<protein>
    <submittedName>
        <fullName evidence="7">LysR family transcriptional regulator</fullName>
    </submittedName>
</protein>
<evidence type="ECO:0000313" key="8">
    <source>
        <dbReference type="Proteomes" id="UP000555756"/>
    </source>
</evidence>
<dbReference type="InterPro" id="IPR036388">
    <property type="entry name" value="WH-like_DNA-bd_sf"/>
</dbReference>
<dbReference type="PANTHER" id="PTHR30579:SF7">
    <property type="entry name" value="HTH-TYPE TRANSCRIPTIONAL REGULATOR LRHA-RELATED"/>
    <property type="match status" value="1"/>
</dbReference>
<dbReference type="InterPro" id="IPR000847">
    <property type="entry name" value="LysR_HTH_N"/>
</dbReference>
<evidence type="ECO:0000256" key="4">
    <source>
        <dbReference type="ARBA" id="ARBA00023163"/>
    </source>
</evidence>
<organism evidence="7 8">
    <name type="scientific">Gluconacetobacter azotocaptans</name>
    <dbReference type="NCBI Taxonomy" id="142834"/>
    <lineage>
        <taxon>Bacteria</taxon>
        <taxon>Pseudomonadati</taxon>
        <taxon>Pseudomonadota</taxon>
        <taxon>Alphaproteobacteria</taxon>
        <taxon>Acetobacterales</taxon>
        <taxon>Acetobacteraceae</taxon>
        <taxon>Gluconacetobacter</taxon>
    </lineage>
</organism>
<dbReference type="Pfam" id="PF00126">
    <property type="entry name" value="HTH_1"/>
    <property type="match status" value="1"/>
</dbReference>
<accession>A0A7W4PDD2</accession>
<dbReference type="AlphaFoldDB" id="A0A7W4PDD2"/>